<organism evidence="2">
    <name type="scientific">hydrothermal vent metagenome</name>
    <dbReference type="NCBI Taxonomy" id="652676"/>
    <lineage>
        <taxon>unclassified sequences</taxon>
        <taxon>metagenomes</taxon>
        <taxon>ecological metagenomes</taxon>
    </lineage>
</organism>
<evidence type="ECO:0000313" key="2">
    <source>
        <dbReference type="EMBL" id="VAW03326.1"/>
    </source>
</evidence>
<proteinExistence type="predicted"/>
<gene>
    <name evidence="2" type="ORF">MNBD_ACTINO02-558</name>
</gene>
<feature type="non-terminal residue" evidence="2">
    <location>
        <position position="1"/>
    </location>
</feature>
<dbReference type="AlphaFoldDB" id="A0A3B0T8K7"/>
<sequence>SIRGGAMRIVGIAISAAIVLLMGVPGIAIASRSGASRGSFDDLALLLLAMIVIGPLIYLVGAVVWDGRFAQLVRIAGTAIWVLVGLTFARSGAGVVFLALALVVAPTLRNVDRHSDNTGSPASPGRV</sequence>
<feature type="transmembrane region" description="Helical" evidence="1">
    <location>
        <begin position="80"/>
        <end position="105"/>
    </location>
</feature>
<name>A0A3B0T8K7_9ZZZZ</name>
<keyword evidence="1" id="KW-1133">Transmembrane helix</keyword>
<protein>
    <submittedName>
        <fullName evidence="2">Uncharacterized protein</fullName>
    </submittedName>
</protein>
<keyword evidence="1" id="KW-0472">Membrane</keyword>
<keyword evidence="1" id="KW-0812">Transmembrane</keyword>
<evidence type="ECO:0000256" key="1">
    <source>
        <dbReference type="SAM" id="Phobius"/>
    </source>
</evidence>
<feature type="transmembrane region" description="Helical" evidence="1">
    <location>
        <begin position="6"/>
        <end position="31"/>
    </location>
</feature>
<accession>A0A3B0T8K7</accession>
<reference evidence="2" key="1">
    <citation type="submission" date="2018-06" db="EMBL/GenBank/DDBJ databases">
        <authorList>
            <person name="Zhirakovskaya E."/>
        </authorList>
    </citation>
    <scope>NUCLEOTIDE SEQUENCE</scope>
</reference>
<feature type="transmembrane region" description="Helical" evidence="1">
    <location>
        <begin position="43"/>
        <end position="65"/>
    </location>
</feature>
<dbReference type="EMBL" id="UOEK01000256">
    <property type="protein sequence ID" value="VAW03326.1"/>
    <property type="molecule type" value="Genomic_DNA"/>
</dbReference>